<evidence type="ECO:0000313" key="3">
    <source>
        <dbReference type="EMBL" id="MBK1619316.1"/>
    </source>
</evidence>
<dbReference type="GO" id="GO:0003677">
    <property type="term" value="F:DNA binding"/>
    <property type="evidence" value="ECO:0007669"/>
    <property type="project" value="UniProtKB-KW"/>
</dbReference>
<gene>
    <name evidence="3" type="primary">higA</name>
    <name evidence="3" type="ORF">CKO42_12885</name>
</gene>
<protein>
    <submittedName>
        <fullName evidence="3">Addiction module antidote protein, HigA family</fullName>
    </submittedName>
</protein>
<dbReference type="SUPFAM" id="SSF47413">
    <property type="entry name" value="lambda repressor-like DNA-binding domains"/>
    <property type="match status" value="1"/>
</dbReference>
<evidence type="ECO:0000256" key="1">
    <source>
        <dbReference type="ARBA" id="ARBA00023125"/>
    </source>
</evidence>
<name>A0A9X0W9K3_9GAMM</name>
<dbReference type="NCBIfam" id="TIGR02607">
    <property type="entry name" value="antidote_HigA"/>
    <property type="match status" value="1"/>
</dbReference>
<dbReference type="PANTHER" id="PTHR36924">
    <property type="entry name" value="ANTITOXIN HIGA-1"/>
    <property type="match status" value="1"/>
</dbReference>
<proteinExistence type="predicted"/>
<dbReference type="SMART" id="SM00530">
    <property type="entry name" value="HTH_XRE"/>
    <property type="match status" value="1"/>
</dbReference>
<reference evidence="3 4" key="1">
    <citation type="journal article" date="2020" name="Microorganisms">
        <title>Osmotic Adaptation and Compatible Solute Biosynthesis of Phototrophic Bacteria as Revealed from Genome Analyses.</title>
        <authorList>
            <person name="Imhoff J.F."/>
            <person name="Rahn T."/>
            <person name="Kunzel S."/>
            <person name="Keller A."/>
            <person name="Neulinger S.C."/>
        </authorList>
    </citation>
    <scope>NUCLEOTIDE SEQUENCE [LARGE SCALE GENOMIC DNA]</scope>
    <source>
        <strain evidence="3 4">DSM 25653</strain>
    </source>
</reference>
<evidence type="ECO:0000259" key="2">
    <source>
        <dbReference type="PROSITE" id="PS50943"/>
    </source>
</evidence>
<dbReference type="Gene3D" id="1.10.260.40">
    <property type="entry name" value="lambda repressor-like DNA-binding domains"/>
    <property type="match status" value="1"/>
</dbReference>
<sequence length="119" mass="12961">MTIAVEDLSRMDFSDLAAGDLAPVPPGEVLAREFLEPLGISSERLAQAIGLSHPQIDAILEGRQTISADTGLRLSRVFGMSDGFWVGLQADYDAAKARQRLGTILERIQPFPHHLNPQP</sequence>
<feature type="domain" description="HTH cro/C1-type" evidence="2">
    <location>
        <begin position="38"/>
        <end position="85"/>
    </location>
</feature>
<dbReference type="RefSeq" id="WP_200244546.1">
    <property type="nucleotide sequence ID" value="NZ_NRRY01000019.1"/>
</dbReference>
<dbReference type="Proteomes" id="UP001138768">
    <property type="component" value="Unassembled WGS sequence"/>
</dbReference>
<dbReference type="AlphaFoldDB" id="A0A9X0W9K3"/>
<dbReference type="PROSITE" id="PS50943">
    <property type="entry name" value="HTH_CROC1"/>
    <property type="match status" value="1"/>
</dbReference>
<dbReference type="InterPro" id="IPR001387">
    <property type="entry name" value="Cro/C1-type_HTH"/>
</dbReference>
<dbReference type="Pfam" id="PF01381">
    <property type="entry name" value="HTH_3"/>
    <property type="match status" value="1"/>
</dbReference>
<organism evidence="3 4">
    <name type="scientific">Lamprobacter modestohalophilus</name>
    <dbReference type="NCBI Taxonomy" id="1064514"/>
    <lineage>
        <taxon>Bacteria</taxon>
        <taxon>Pseudomonadati</taxon>
        <taxon>Pseudomonadota</taxon>
        <taxon>Gammaproteobacteria</taxon>
        <taxon>Chromatiales</taxon>
        <taxon>Chromatiaceae</taxon>
        <taxon>Lamprobacter</taxon>
    </lineage>
</organism>
<comment type="caution">
    <text evidence="3">The sequence shown here is derived from an EMBL/GenBank/DDBJ whole genome shotgun (WGS) entry which is preliminary data.</text>
</comment>
<keyword evidence="1" id="KW-0238">DNA-binding</keyword>
<dbReference type="EMBL" id="NRRY01000019">
    <property type="protein sequence ID" value="MBK1619316.1"/>
    <property type="molecule type" value="Genomic_DNA"/>
</dbReference>
<dbReference type="InterPro" id="IPR013430">
    <property type="entry name" value="Toxin_antidote_HigA"/>
</dbReference>
<keyword evidence="4" id="KW-1185">Reference proteome</keyword>
<dbReference type="PANTHER" id="PTHR36924:SF1">
    <property type="entry name" value="ANTITOXIN HIGA-1"/>
    <property type="match status" value="1"/>
</dbReference>
<dbReference type="InterPro" id="IPR010982">
    <property type="entry name" value="Lambda_DNA-bd_dom_sf"/>
</dbReference>
<dbReference type="CDD" id="cd00093">
    <property type="entry name" value="HTH_XRE"/>
    <property type="match status" value="1"/>
</dbReference>
<accession>A0A9X0W9K3</accession>
<evidence type="ECO:0000313" key="4">
    <source>
        <dbReference type="Proteomes" id="UP001138768"/>
    </source>
</evidence>